<sequence length="219" mass="22524">MVERPAGAATDGAGDDAGLGEDPDAAARVALNRARDVARGKGLYRAPRRRRDGRAEEPAPAGADGGGAGAGGTAGSTGTGTGTGWRRGPGLGDGISGPGPSRRDPQPLGGLTELVVTQHGWRRSMSVGGVVGRWREVVGDQLADHCQVETFDGGELVVRASSTAWATQIRLLLPQLERRLAEEVGEGTVTAIVVLGPGGPSWKHGRRAVRGRGPRDTYG</sequence>
<dbReference type="EMBL" id="RKRA01000001">
    <property type="protein sequence ID" value="RPF26774.1"/>
    <property type="molecule type" value="Genomic_DNA"/>
</dbReference>
<evidence type="ECO:0000256" key="1">
    <source>
        <dbReference type="SAM" id="MobiDB-lite"/>
    </source>
</evidence>
<feature type="compositionally biased region" description="Low complexity" evidence="1">
    <location>
        <begin position="1"/>
        <end position="12"/>
    </location>
</feature>
<dbReference type="AlphaFoldDB" id="A0A3N4Z4G4"/>
<organism evidence="2 3">
    <name type="scientific">Georgenia muralis</name>
    <dbReference type="NCBI Taxonomy" id="154117"/>
    <lineage>
        <taxon>Bacteria</taxon>
        <taxon>Bacillati</taxon>
        <taxon>Actinomycetota</taxon>
        <taxon>Actinomycetes</taxon>
        <taxon>Micrococcales</taxon>
        <taxon>Bogoriellaceae</taxon>
        <taxon>Georgenia</taxon>
    </lineage>
</organism>
<dbReference type="PANTHER" id="PTHR36456:SF1">
    <property type="entry name" value="UPF0232 PROTEIN SCO3875"/>
    <property type="match status" value="1"/>
</dbReference>
<dbReference type="RefSeq" id="WP_246006004.1">
    <property type="nucleotide sequence ID" value="NZ_RKRA01000001.1"/>
</dbReference>
<feature type="region of interest" description="Disordered" evidence="1">
    <location>
        <begin position="1"/>
        <end position="109"/>
    </location>
</feature>
<keyword evidence="3" id="KW-1185">Reference proteome</keyword>
<reference evidence="2 3" key="1">
    <citation type="submission" date="2018-11" db="EMBL/GenBank/DDBJ databases">
        <title>Sequencing the genomes of 1000 actinobacteria strains.</title>
        <authorList>
            <person name="Klenk H.-P."/>
        </authorList>
    </citation>
    <scope>NUCLEOTIDE SEQUENCE [LARGE SCALE GENOMIC DNA]</scope>
    <source>
        <strain evidence="2 3">DSM 14418</strain>
    </source>
</reference>
<feature type="compositionally biased region" description="Gly residues" evidence="1">
    <location>
        <begin position="63"/>
        <end position="97"/>
    </location>
</feature>
<evidence type="ECO:0000313" key="2">
    <source>
        <dbReference type="EMBL" id="RPF26774.1"/>
    </source>
</evidence>
<comment type="caution">
    <text evidence="2">The sequence shown here is derived from an EMBL/GenBank/DDBJ whole genome shotgun (WGS) entry which is preliminary data.</text>
</comment>
<proteinExistence type="predicted"/>
<dbReference type="InterPro" id="IPR007922">
    <property type="entry name" value="DciA-like"/>
</dbReference>
<dbReference type="Proteomes" id="UP000280726">
    <property type="component" value="Unassembled WGS sequence"/>
</dbReference>
<gene>
    <name evidence="2" type="ORF">EDD32_1225</name>
</gene>
<dbReference type="Pfam" id="PF05258">
    <property type="entry name" value="DciA"/>
    <property type="match status" value="1"/>
</dbReference>
<dbReference type="PANTHER" id="PTHR36456">
    <property type="entry name" value="UPF0232 PROTEIN SCO3875"/>
    <property type="match status" value="1"/>
</dbReference>
<evidence type="ECO:0000313" key="3">
    <source>
        <dbReference type="Proteomes" id="UP000280726"/>
    </source>
</evidence>
<protein>
    <submittedName>
        <fullName evidence="2">Putative nucleic acid-binding Zn ribbon protein</fullName>
    </submittedName>
</protein>
<accession>A0A3N4Z4G4</accession>
<name>A0A3N4Z4G4_9MICO</name>